<feature type="domain" description="TrwC relaxase" evidence="2">
    <location>
        <begin position="14"/>
        <end position="84"/>
    </location>
</feature>
<dbReference type="InterPro" id="IPR014862">
    <property type="entry name" value="TrwC"/>
</dbReference>
<protein>
    <submittedName>
        <fullName evidence="3">Relaxase domain-containing protein</fullName>
    </submittedName>
</protein>
<dbReference type="Pfam" id="PF08751">
    <property type="entry name" value="TrwC"/>
    <property type="match status" value="1"/>
</dbReference>
<gene>
    <name evidence="3" type="ORF">JF887_00300</name>
</gene>
<feature type="region of interest" description="Disordered" evidence="1">
    <location>
        <begin position="67"/>
        <end position="148"/>
    </location>
</feature>
<name>A0A934KL72_9BACT</name>
<evidence type="ECO:0000256" key="1">
    <source>
        <dbReference type="SAM" id="MobiDB-lite"/>
    </source>
</evidence>
<feature type="compositionally biased region" description="Low complexity" evidence="1">
    <location>
        <begin position="75"/>
        <end position="84"/>
    </location>
</feature>
<proteinExistence type="predicted"/>
<evidence type="ECO:0000259" key="2">
    <source>
        <dbReference type="Pfam" id="PF08751"/>
    </source>
</evidence>
<sequence length="148" mass="16003">MTVHKIGGADAAGYSAYLASRDSMSQRGDYYLSPAGEQIEGIGQWQGRAAAELGLVGEVSREQLLRVWEGKDPAPGRSSSAAPPRRARRRDRLHLQCPQIRLPGLGARRRRAPRPARGGPEPRRVRGPLPYRGSGSPGAAAHQRRGPP</sequence>
<dbReference type="SUPFAM" id="SSF55464">
    <property type="entry name" value="Origin of replication-binding domain, RBD-like"/>
    <property type="match status" value="1"/>
</dbReference>
<dbReference type="AlphaFoldDB" id="A0A934KL72"/>
<dbReference type="EMBL" id="JAEKNN010000003">
    <property type="protein sequence ID" value="MBJ7607860.1"/>
    <property type="molecule type" value="Genomic_DNA"/>
</dbReference>
<comment type="caution">
    <text evidence="3">The sequence shown here is derived from an EMBL/GenBank/DDBJ whole genome shotgun (WGS) entry which is preliminary data.</text>
</comment>
<accession>A0A934KL72</accession>
<dbReference type="Proteomes" id="UP000614410">
    <property type="component" value="Unassembled WGS sequence"/>
</dbReference>
<reference evidence="3 4" key="1">
    <citation type="submission" date="2020-10" db="EMBL/GenBank/DDBJ databases">
        <title>Ca. Dormibacterota MAGs.</title>
        <authorList>
            <person name="Montgomery K."/>
        </authorList>
    </citation>
    <scope>NUCLEOTIDE SEQUENCE [LARGE SCALE GENOMIC DNA]</scope>
    <source>
        <strain evidence="3">Mitchell_Peninsula_5</strain>
    </source>
</reference>
<organism evidence="3 4">
    <name type="scientific">Candidatus Amunia macphersoniae</name>
    <dbReference type="NCBI Taxonomy" id="3127014"/>
    <lineage>
        <taxon>Bacteria</taxon>
        <taxon>Bacillati</taxon>
        <taxon>Candidatus Dormiibacterota</taxon>
        <taxon>Candidatus Dormibacteria</taxon>
        <taxon>Candidatus Aeolococcales</taxon>
        <taxon>Candidatus Aeolococcaceae</taxon>
        <taxon>Candidatus Amunia</taxon>
    </lineage>
</organism>
<evidence type="ECO:0000313" key="3">
    <source>
        <dbReference type="EMBL" id="MBJ7607860.1"/>
    </source>
</evidence>
<evidence type="ECO:0000313" key="4">
    <source>
        <dbReference type="Proteomes" id="UP000614410"/>
    </source>
</evidence>